<proteinExistence type="predicted"/>
<dbReference type="Proteomes" id="UP000270866">
    <property type="component" value="Chromosome 1"/>
</dbReference>
<sequence>MPCTDTLARGPGRLERDMLYDKPPLLMRRRRDEGQLAHSRILDDPGEQKPGGARRWADFGEKEKEYQRYHSLDISS</sequence>
<comment type="caution">
    <text evidence="2">The sequence shown here is derived from an EMBL/GenBank/DDBJ whole genome shotgun (WGS) entry which is preliminary data.</text>
</comment>
<gene>
    <name evidence="2" type="ORF">BFJ65_g1342</name>
</gene>
<feature type="region of interest" description="Disordered" evidence="1">
    <location>
        <begin position="32"/>
        <end position="59"/>
    </location>
</feature>
<reference evidence="2" key="1">
    <citation type="journal article" date="2018" name="Sci. Rep.">
        <title>Characterisation of pathogen-specific regions and novel effector candidates in Fusarium oxysporum f. sp. cepae.</title>
        <authorList>
            <person name="Armitage A.D."/>
            <person name="Taylor A."/>
            <person name="Sobczyk M.K."/>
            <person name="Baxter L."/>
            <person name="Greenfield B.P."/>
            <person name="Bates H.J."/>
            <person name="Wilson F."/>
            <person name="Jackson A.C."/>
            <person name="Ott S."/>
            <person name="Harrison R.J."/>
            <person name="Clarkson J.P."/>
        </authorList>
    </citation>
    <scope>NUCLEOTIDE SEQUENCE [LARGE SCALE GENOMIC DNA]</scope>
    <source>
        <strain evidence="2">FoC_Fus2</strain>
    </source>
</reference>
<name>A0A3L6P6B3_FUSOX</name>
<dbReference type="EMBL" id="MRCU01000001">
    <property type="protein sequence ID" value="RKK29418.1"/>
    <property type="molecule type" value="Genomic_DNA"/>
</dbReference>
<evidence type="ECO:0000313" key="2">
    <source>
        <dbReference type="EMBL" id="RKK29418.1"/>
    </source>
</evidence>
<dbReference type="AlphaFoldDB" id="A0A3L6P6B3"/>
<feature type="compositionally biased region" description="Basic and acidic residues" evidence="1">
    <location>
        <begin position="32"/>
        <end position="47"/>
    </location>
</feature>
<accession>A0A3L6P6B3</accession>
<evidence type="ECO:0000256" key="1">
    <source>
        <dbReference type="SAM" id="MobiDB-lite"/>
    </source>
</evidence>
<organism evidence="2">
    <name type="scientific">Fusarium oxysporum f. sp. cepae</name>
    <dbReference type="NCBI Taxonomy" id="396571"/>
    <lineage>
        <taxon>Eukaryota</taxon>
        <taxon>Fungi</taxon>
        <taxon>Dikarya</taxon>
        <taxon>Ascomycota</taxon>
        <taxon>Pezizomycotina</taxon>
        <taxon>Sordariomycetes</taxon>
        <taxon>Hypocreomycetidae</taxon>
        <taxon>Hypocreales</taxon>
        <taxon>Nectriaceae</taxon>
        <taxon>Fusarium</taxon>
        <taxon>Fusarium oxysporum species complex</taxon>
    </lineage>
</organism>
<protein>
    <submittedName>
        <fullName evidence="2">Uncharacterized protein</fullName>
    </submittedName>
</protein>